<feature type="compositionally biased region" description="Polar residues" evidence="1">
    <location>
        <begin position="65"/>
        <end position="75"/>
    </location>
</feature>
<dbReference type="Pfam" id="PF25545">
    <property type="entry name" value="DUF7924"/>
    <property type="match status" value="1"/>
</dbReference>
<feature type="compositionally biased region" description="Basic and acidic residues" evidence="1">
    <location>
        <begin position="50"/>
        <end position="64"/>
    </location>
</feature>
<sequence>MAAVIANRDTDRQRNGHGHHQPERQQVKSDCPSRKWQCPTQAEGEDEDKTEPQQKRQKIDERSDQQPPQNPSASSKALCRSPRLQEKLGATQQRIARRQEARSPQRPAVKQYYRRNAKDEDLAALAAGLGAQKSTKRQLCGNIGDAPNHNAKRRKPRLTLHTEARIDPKKENFIEDWLDKSCWSRRTSTENEPRLSVESVNMPRHPTPMLPSPNNSSPSTISRTSEKSAVSVTDTDYRQSLGYRNIYINRIDPPAELMKRAKRIISRSRASPEIDDATAQGLIAISRRVENDSEDVIIQQLAPGIIPAMNKVPDSRLASNANSLWCDSIPVPLDPSILANPLPLPKSKPDLAFGYSEAAFTRNQLGTIDLLVNAQFGRSYAIPDQKIRFPFLEIEFISQAKNGTHYIATNRAAGAGAIALNGSLDLIQRSSHGMGKFDYNEPQYFSITMDHELARINVHWLKAPVEGEGRHSFHVEGLSKHLLDDANGIRAVRRAFKNILDNGADARLRTLCEALDAYRETVVRNREAANAQSTLDYKLLPES</sequence>
<dbReference type="EMBL" id="KN848074">
    <property type="protein sequence ID" value="KIX97459.1"/>
    <property type="molecule type" value="Genomic_DNA"/>
</dbReference>
<dbReference type="STRING" id="1442371.A0A0D2K301"/>
<reference evidence="3 4" key="1">
    <citation type="submission" date="2015-01" db="EMBL/GenBank/DDBJ databases">
        <title>The Genome Sequence of Fonsecaea multimorphosa CBS 102226.</title>
        <authorList>
            <consortium name="The Broad Institute Genomics Platform"/>
            <person name="Cuomo C."/>
            <person name="de Hoog S."/>
            <person name="Gorbushina A."/>
            <person name="Stielow B."/>
            <person name="Teixiera M."/>
            <person name="Abouelleil A."/>
            <person name="Chapman S.B."/>
            <person name="Priest M."/>
            <person name="Young S.K."/>
            <person name="Wortman J."/>
            <person name="Nusbaum C."/>
            <person name="Birren B."/>
        </authorList>
    </citation>
    <scope>NUCLEOTIDE SEQUENCE [LARGE SCALE GENOMIC DNA]</scope>
    <source>
        <strain evidence="3 4">CBS 102226</strain>
    </source>
</reference>
<organism evidence="3 4">
    <name type="scientific">Fonsecaea multimorphosa CBS 102226</name>
    <dbReference type="NCBI Taxonomy" id="1442371"/>
    <lineage>
        <taxon>Eukaryota</taxon>
        <taxon>Fungi</taxon>
        <taxon>Dikarya</taxon>
        <taxon>Ascomycota</taxon>
        <taxon>Pezizomycotina</taxon>
        <taxon>Eurotiomycetes</taxon>
        <taxon>Chaetothyriomycetidae</taxon>
        <taxon>Chaetothyriales</taxon>
        <taxon>Herpotrichiellaceae</taxon>
        <taxon>Fonsecaea</taxon>
    </lineage>
</organism>
<evidence type="ECO:0000313" key="3">
    <source>
        <dbReference type="EMBL" id="KIX97459.1"/>
    </source>
</evidence>
<gene>
    <name evidence="3" type="ORF">Z520_06911</name>
</gene>
<name>A0A0D2K301_9EURO</name>
<feature type="region of interest" description="Disordered" evidence="1">
    <location>
        <begin position="1"/>
        <end position="81"/>
    </location>
</feature>
<dbReference type="OrthoDB" id="5426775at2759"/>
<feature type="domain" description="DUF7924" evidence="2">
    <location>
        <begin position="284"/>
        <end position="515"/>
    </location>
</feature>
<evidence type="ECO:0000256" key="1">
    <source>
        <dbReference type="SAM" id="MobiDB-lite"/>
    </source>
</evidence>
<dbReference type="RefSeq" id="XP_016631582.1">
    <property type="nucleotide sequence ID" value="XM_016777411.1"/>
</dbReference>
<dbReference type="InterPro" id="IPR057684">
    <property type="entry name" value="DUF7924"/>
</dbReference>
<dbReference type="VEuPathDB" id="FungiDB:Z520_06911"/>
<protein>
    <recommendedName>
        <fullName evidence="2">DUF7924 domain-containing protein</fullName>
    </recommendedName>
</protein>
<feature type="compositionally biased region" description="Low complexity" evidence="1">
    <location>
        <begin position="212"/>
        <end position="223"/>
    </location>
</feature>
<dbReference type="Proteomes" id="UP000053411">
    <property type="component" value="Unassembled WGS sequence"/>
</dbReference>
<proteinExistence type="predicted"/>
<dbReference type="PANTHER" id="PTHR42470:SF2">
    <property type="match status" value="1"/>
</dbReference>
<feature type="region of interest" description="Disordered" evidence="1">
    <location>
        <begin position="131"/>
        <end position="156"/>
    </location>
</feature>
<dbReference type="PANTHER" id="PTHR42470">
    <property type="entry name" value="VAST DOMAIN-CONTAINING PROTEIN"/>
    <property type="match status" value="1"/>
</dbReference>
<feature type="region of interest" description="Disordered" evidence="1">
    <location>
        <begin position="188"/>
        <end position="233"/>
    </location>
</feature>
<feature type="compositionally biased region" description="Basic and acidic residues" evidence="1">
    <location>
        <begin position="8"/>
        <end position="33"/>
    </location>
</feature>
<dbReference type="GeneID" id="27712657"/>
<evidence type="ECO:0000313" key="4">
    <source>
        <dbReference type="Proteomes" id="UP000053411"/>
    </source>
</evidence>
<accession>A0A0D2K301</accession>
<keyword evidence="4" id="KW-1185">Reference proteome</keyword>
<evidence type="ECO:0000259" key="2">
    <source>
        <dbReference type="Pfam" id="PF25545"/>
    </source>
</evidence>
<dbReference type="AlphaFoldDB" id="A0A0D2K301"/>